<evidence type="ECO:0000256" key="5">
    <source>
        <dbReference type="ARBA" id="ARBA00022989"/>
    </source>
</evidence>
<evidence type="ECO:0000259" key="9">
    <source>
        <dbReference type="Pfam" id="PF16916"/>
    </source>
</evidence>
<keyword evidence="11" id="KW-1185">Reference proteome</keyword>
<dbReference type="SUPFAM" id="SSF161111">
    <property type="entry name" value="Cation efflux protein transmembrane domain-like"/>
    <property type="match status" value="1"/>
</dbReference>
<dbReference type="Gene3D" id="3.30.70.1350">
    <property type="entry name" value="Cation efflux protein, cytoplasmic domain"/>
    <property type="match status" value="1"/>
</dbReference>
<gene>
    <name evidence="10" type="ORF">RxyAA322_29550</name>
</gene>
<dbReference type="SUPFAM" id="SSF160240">
    <property type="entry name" value="Cation efflux protein cytoplasmic domain-like"/>
    <property type="match status" value="1"/>
</dbReference>
<feature type="transmembrane region" description="Helical" evidence="7">
    <location>
        <begin position="24"/>
        <end position="48"/>
    </location>
</feature>
<dbReference type="InterPro" id="IPR027470">
    <property type="entry name" value="Cation_efflux_CTD"/>
</dbReference>
<evidence type="ECO:0000256" key="2">
    <source>
        <dbReference type="ARBA" id="ARBA00008114"/>
    </source>
</evidence>
<keyword evidence="4 7" id="KW-0812">Transmembrane</keyword>
<keyword evidence="6 7" id="KW-0472">Membrane</keyword>
<protein>
    <submittedName>
        <fullName evidence="10">Cation diffusion facilitator transporter</fullName>
    </submittedName>
</protein>
<dbReference type="GO" id="GO:0015086">
    <property type="term" value="F:cadmium ion transmembrane transporter activity"/>
    <property type="evidence" value="ECO:0007669"/>
    <property type="project" value="TreeGrafter"/>
</dbReference>
<feature type="transmembrane region" description="Helical" evidence="7">
    <location>
        <begin position="85"/>
        <end position="103"/>
    </location>
</feature>
<dbReference type="InterPro" id="IPR027469">
    <property type="entry name" value="Cation_efflux_TMD_sf"/>
</dbReference>
<feature type="transmembrane region" description="Helical" evidence="7">
    <location>
        <begin position="188"/>
        <end position="205"/>
    </location>
</feature>
<keyword evidence="3" id="KW-0813">Transport</keyword>
<dbReference type="GO" id="GO:0005886">
    <property type="term" value="C:plasma membrane"/>
    <property type="evidence" value="ECO:0007669"/>
    <property type="project" value="TreeGrafter"/>
</dbReference>
<dbReference type="EMBL" id="AP019791">
    <property type="protein sequence ID" value="BBL81101.1"/>
    <property type="molecule type" value="Genomic_DNA"/>
</dbReference>
<feature type="domain" description="Cation efflux protein transmembrane" evidence="8">
    <location>
        <begin position="21"/>
        <end position="213"/>
    </location>
</feature>
<dbReference type="AlphaFoldDB" id="A0A510HM86"/>
<evidence type="ECO:0000256" key="3">
    <source>
        <dbReference type="ARBA" id="ARBA00022448"/>
    </source>
</evidence>
<dbReference type="Pfam" id="PF01545">
    <property type="entry name" value="Cation_efflux"/>
    <property type="match status" value="1"/>
</dbReference>
<feature type="transmembrane region" description="Helical" evidence="7">
    <location>
        <begin position="54"/>
        <end position="73"/>
    </location>
</feature>
<evidence type="ECO:0000313" key="11">
    <source>
        <dbReference type="Proteomes" id="UP000318065"/>
    </source>
</evidence>
<organism evidence="10 11">
    <name type="scientific">Rubrobacter xylanophilus</name>
    <dbReference type="NCBI Taxonomy" id="49319"/>
    <lineage>
        <taxon>Bacteria</taxon>
        <taxon>Bacillati</taxon>
        <taxon>Actinomycetota</taxon>
        <taxon>Rubrobacteria</taxon>
        <taxon>Rubrobacterales</taxon>
        <taxon>Rubrobacteraceae</taxon>
        <taxon>Rubrobacter</taxon>
    </lineage>
</organism>
<dbReference type="FunFam" id="1.20.1510.10:FF:000006">
    <property type="entry name" value="Divalent cation efflux transporter"/>
    <property type="match status" value="1"/>
</dbReference>
<keyword evidence="5 7" id="KW-1133">Transmembrane helix</keyword>
<dbReference type="GO" id="GO:0015093">
    <property type="term" value="F:ferrous iron transmembrane transporter activity"/>
    <property type="evidence" value="ECO:0007669"/>
    <property type="project" value="TreeGrafter"/>
</dbReference>
<evidence type="ECO:0000313" key="10">
    <source>
        <dbReference type="EMBL" id="BBL81101.1"/>
    </source>
</evidence>
<feature type="domain" description="Cation efflux protein cytoplasmic" evidence="9">
    <location>
        <begin position="220"/>
        <end position="288"/>
    </location>
</feature>
<evidence type="ECO:0000259" key="8">
    <source>
        <dbReference type="Pfam" id="PF01545"/>
    </source>
</evidence>
<comment type="subcellular location">
    <subcellularLocation>
        <location evidence="1">Membrane</location>
        <topology evidence="1">Multi-pass membrane protein</topology>
    </subcellularLocation>
</comment>
<dbReference type="InterPro" id="IPR050291">
    <property type="entry name" value="CDF_Transporter"/>
</dbReference>
<dbReference type="Gene3D" id="1.20.1510.10">
    <property type="entry name" value="Cation efflux protein transmembrane domain"/>
    <property type="match status" value="1"/>
</dbReference>
<dbReference type="InterPro" id="IPR058533">
    <property type="entry name" value="Cation_efflux_TM"/>
</dbReference>
<dbReference type="InterPro" id="IPR002524">
    <property type="entry name" value="Cation_efflux"/>
</dbReference>
<dbReference type="Proteomes" id="UP000318065">
    <property type="component" value="Chromosome"/>
</dbReference>
<accession>A0A510HM86</accession>
<evidence type="ECO:0000256" key="4">
    <source>
        <dbReference type="ARBA" id="ARBA00022692"/>
    </source>
</evidence>
<proteinExistence type="inferred from homology"/>
<reference evidence="10" key="1">
    <citation type="journal article" date="2019" name="Microbiol. Resour. Announc.">
        <title>Complete Genome Sequence of Rubrobacter xylanophilus Strain AA3-22, Isolated from Arima Onsen in Japan.</title>
        <authorList>
            <person name="Tomariguchi N."/>
            <person name="Miyazaki K."/>
        </authorList>
    </citation>
    <scope>NUCLEOTIDE SEQUENCE [LARGE SCALE GENOMIC DNA]</scope>
    <source>
        <strain evidence="10">AA3-22</strain>
    </source>
</reference>
<evidence type="ECO:0000256" key="1">
    <source>
        <dbReference type="ARBA" id="ARBA00004141"/>
    </source>
</evidence>
<dbReference type="Pfam" id="PF16916">
    <property type="entry name" value="ZT_dimer"/>
    <property type="match status" value="1"/>
</dbReference>
<evidence type="ECO:0000256" key="6">
    <source>
        <dbReference type="ARBA" id="ARBA00023136"/>
    </source>
</evidence>
<dbReference type="NCBIfam" id="TIGR01297">
    <property type="entry name" value="CDF"/>
    <property type="match status" value="1"/>
</dbReference>
<dbReference type="GO" id="GO:0015341">
    <property type="term" value="F:zinc efflux antiporter activity"/>
    <property type="evidence" value="ECO:0007669"/>
    <property type="project" value="TreeGrafter"/>
</dbReference>
<dbReference type="GO" id="GO:0006882">
    <property type="term" value="P:intracellular zinc ion homeostasis"/>
    <property type="evidence" value="ECO:0007669"/>
    <property type="project" value="TreeGrafter"/>
</dbReference>
<name>A0A510HM86_9ACTN</name>
<dbReference type="PANTHER" id="PTHR43840:SF15">
    <property type="entry name" value="MITOCHONDRIAL METAL TRANSPORTER 1-RELATED"/>
    <property type="match status" value="1"/>
</dbReference>
<comment type="similarity">
    <text evidence="2">Belongs to the cation diffusion facilitator (CDF) transporter (TC 2.A.4) family.</text>
</comment>
<dbReference type="InterPro" id="IPR036837">
    <property type="entry name" value="Cation_efflux_CTD_sf"/>
</dbReference>
<sequence length="296" mass="30977">MRHHHAPVDHGASAEGIRAVKLSLAVLALTAAFQLAVALLSGSAALLADTAHNFGDALTALPLWLAFALSRRAASRSYTYGYGRAEDLAGAAIVGVILLSAAVSGYESATKLLEGSGVRGTGWVALAAVTGFAGNELVARLRISTGRRIGSAALIADGQHARTDGLTSLAVLAGAAGAWLGYPAVDPVVGLGITAVILLIVRDSARTVWRRLMDAVEPGTVEALEEVASGMPEILQVEEVRARWIGHSLHAEVRARVPPELSAERIGELSERLATAARKRLPRLERVLLEPVPHTV</sequence>
<dbReference type="PANTHER" id="PTHR43840">
    <property type="entry name" value="MITOCHONDRIAL METAL TRANSPORTER 1-RELATED"/>
    <property type="match status" value="1"/>
</dbReference>
<evidence type="ECO:0000256" key="7">
    <source>
        <dbReference type="SAM" id="Phobius"/>
    </source>
</evidence>